<dbReference type="InterPro" id="IPR023247">
    <property type="entry name" value="IC97/Dnai7-like"/>
</dbReference>
<dbReference type="Proteomes" id="UP001652622">
    <property type="component" value="Unplaced"/>
</dbReference>
<dbReference type="Pfam" id="PF15927">
    <property type="entry name" value="Casc1_N"/>
    <property type="match status" value="1"/>
</dbReference>
<dbReference type="PANTHER" id="PTHR20929">
    <property type="entry name" value="LUNG ADENOMA SUSCEPTIBILITY 1-RELATED"/>
    <property type="match status" value="1"/>
</dbReference>
<feature type="region of interest" description="Disordered" evidence="3">
    <location>
        <begin position="1"/>
        <end position="72"/>
    </location>
</feature>
<keyword evidence="5" id="KW-1185">Reference proteome</keyword>
<comment type="similarity">
    <text evidence="1">Belongs to the DNAI7 family.</text>
</comment>
<reference evidence="6" key="1">
    <citation type="submission" date="2025-08" db="UniProtKB">
        <authorList>
            <consortium name="RefSeq"/>
        </authorList>
    </citation>
    <scope>IDENTIFICATION</scope>
    <source>
        <tissue evidence="6">Blood</tissue>
    </source>
</reference>
<organism evidence="5 6">
    <name type="scientific">Pantherophis guttatus</name>
    <name type="common">Corn snake</name>
    <name type="synonym">Elaphe guttata</name>
    <dbReference type="NCBI Taxonomy" id="94885"/>
    <lineage>
        <taxon>Eukaryota</taxon>
        <taxon>Metazoa</taxon>
        <taxon>Chordata</taxon>
        <taxon>Craniata</taxon>
        <taxon>Vertebrata</taxon>
        <taxon>Euteleostomi</taxon>
        <taxon>Lepidosauria</taxon>
        <taxon>Squamata</taxon>
        <taxon>Bifurcata</taxon>
        <taxon>Unidentata</taxon>
        <taxon>Episquamata</taxon>
        <taxon>Toxicofera</taxon>
        <taxon>Serpentes</taxon>
        <taxon>Colubroidea</taxon>
        <taxon>Colubridae</taxon>
        <taxon>Colubrinae</taxon>
        <taxon>Pantherophis</taxon>
    </lineage>
</organism>
<accession>A0ABM3Z5Q7</accession>
<dbReference type="RefSeq" id="XP_060543709.1">
    <property type="nucleotide sequence ID" value="XM_060687726.1"/>
</dbReference>
<feature type="compositionally biased region" description="Basic and acidic residues" evidence="3">
    <location>
        <begin position="15"/>
        <end position="72"/>
    </location>
</feature>
<dbReference type="GeneID" id="117679863"/>
<evidence type="ECO:0000313" key="5">
    <source>
        <dbReference type="Proteomes" id="UP001652622"/>
    </source>
</evidence>
<sequence>MGPKKKKSAGNKKISKAERMKMLREEEERRLLEEEQARLRAEQEQAVKAEKERIEREKTERLEAKDQERRGEELTELSELEESFILASQWKLKSRALAKWEHYICCDGSPDPTVPQEINTFMSLWLEETENDITTVVEKGSKVLELIAKLEMYVLETPFEELSINDVLQYQETVVRLQNLLSYKYDQATEHLLKQASNYGESESGNMELVMKEKDITLCLWANLKKNARFRNQLFHDENQQPYHGFELPKLLTTCDVAVRILHTRYDHLSPFHDFPKELPKMDLPSIEGVTQPSEDAEIQNEDRETLKGVSEIKTEASARTMTFSDVFSYSERRRSSSSRDSGSREDHYTKSSFFLRSTSRAHVSALRLFNISEMDILEDYTVDLCQFMSVGGVYHCDLLKLPPQAKLVKGWTIVEVLDTGLETYPYTAACEESEDNSGVTVGITIHLSDAVIYFEEPLIARWDAREKHWRTDDIGDVVYNMKEKEISFRMNGFFTVTLLQDAHLNMPYQAWELQPIGLDKAIFTVLTTFAEVQVHIKDNQCMIYSVAAVEDSDLLMGLREKWMSPMALLMALKRAGMNILPAEYSTKYVSVNKKTLLAEIMVYQQMSLVATSFAFGWSKWNLKSGENNLVFKAGEHLTEEDQVQEEEWDLYMFNGQRAQKLAIDEESDAFSKNIAEGSEFHSTLYHLLKDTGSKDAMDRVRQSNYLFIDAVYQLLLATRVLTYS</sequence>
<evidence type="ECO:0000313" key="6">
    <source>
        <dbReference type="RefSeq" id="XP_060543709.1"/>
    </source>
</evidence>
<protein>
    <recommendedName>
        <fullName evidence="2">Dynein axonemal intermediate chain 7</fullName>
    </recommendedName>
</protein>
<proteinExistence type="inferred from homology"/>
<gene>
    <name evidence="6" type="primary">DNAI7</name>
</gene>
<dbReference type="PRINTS" id="PR02043">
    <property type="entry name" value="CANCERSCCP1"/>
</dbReference>
<evidence type="ECO:0000256" key="2">
    <source>
        <dbReference type="ARBA" id="ARBA00024414"/>
    </source>
</evidence>
<name>A0ABM3Z5Q7_PANGU</name>
<feature type="compositionally biased region" description="Basic residues" evidence="3">
    <location>
        <begin position="1"/>
        <end position="14"/>
    </location>
</feature>
<evidence type="ECO:0000256" key="3">
    <source>
        <dbReference type="SAM" id="MobiDB-lite"/>
    </source>
</evidence>
<evidence type="ECO:0000256" key="1">
    <source>
        <dbReference type="ARBA" id="ARBA00024332"/>
    </source>
</evidence>
<dbReference type="PANTHER" id="PTHR20929:SF11">
    <property type="entry name" value="DYNEIN AXONEMAL INTERMEDIATE CHAIN 7"/>
    <property type="match status" value="1"/>
</dbReference>
<feature type="domain" description="IC97/Casc1 N-terminal" evidence="4">
    <location>
        <begin position="29"/>
        <end position="229"/>
    </location>
</feature>
<dbReference type="InterPro" id="IPR031826">
    <property type="entry name" value="IC97/Casc1_N"/>
</dbReference>
<evidence type="ECO:0000259" key="4">
    <source>
        <dbReference type="Pfam" id="PF15927"/>
    </source>
</evidence>